<gene>
    <name evidence="3" type="ORF">NESM_000598800</name>
</gene>
<evidence type="ECO:0000313" key="4">
    <source>
        <dbReference type="Proteomes" id="UP001430356"/>
    </source>
</evidence>
<dbReference type="Proteomes" id="UP001430356">
    <property type="component" value="Unassembled WGS sequence"/>
</dbReference>
<accession>A0AAW0EQW3</accession>
<dbReference type="EMBL" id="JAECZO010000080">
    <property type="protein sequence ID" value="KAK7196603.1"/>
    <property type="molecule type" value="Genomic_DNA"/>
</dbReference>
<reference evidence="3 4" key="1">
    <citation type="journal article" date="2021" name="MBio">
        <title>A New Model Trypanosomatid, Novymonas esmeraldas: Genomic Perception of Its 'Candidatus Pandoraea novymonadis' Endosymbiont.</title>
        <authorList>
            <person name="Zakharova A."/>
            <person name="Saura A."/>
            <person name="Butenko A."/>
            <person name="Podesvova L."/>
            <person name="Warmusova S."/>
            <person name="Kostygov A.Y."/>
            <person name="Nenarokova A."/>
            <person name="Lukes J."/>
            <person name="Opperdoes F.R."/>
            <person name="Yurchenko V."/>
        </authorList>
    </citation>
    <scope>NUCLEOTIDE SEQUENCE [LARGE SCALE GENOMIC DNA]</scope>
    <source>
        <strain evidence="3 4">E262AT.01</strain>
    </source>
</reference>
<evidence type="ECO:0000313" key="3">
    <source>
        <dbReference type="EMBL" id="KAK7196603.1"/>
    </source>
</evidence>
<evidence type="ECO:0000256" key="2">
    <source>
        <dbReference type="SAM" id="MobiDB-lite"/>
    </source>
</evidence>
<feature type="coiled-coil region" evidence="1">
    <location>
        <begin position="12"/>
        <end position="39"/>
    </location>
</feature>
<name>A0AAW0EQW3_9TRYP</name>
<dbReference type="AlphaFoldDB" id="A0AAW0EQW3"/>
<organism evidence="3 4">
    <name type="scientific">Novymonas esmeraldas</name>
    <dbReference type="NCBI Taxonomy" id="1808958"/>
    <lineage>
        <taxon>Eukaryota</taxon>
        <taxon>Discoba</taxon>
        <taxon>Euglenozoa</taxon>
        <taxon>Kinetoplastea</taxon>
        <taxon>Metakinetoplastina</taxon>
        <taxon>Trypanosomatida</taxon>
        <taxon>Trypanosomatidae</taxon>
        <taxon>Novymonas</taxon>
    </lineage>
</organism>
<keyword evidence="4" id="KW-1185">Reference proteome</keyword>
<proteinExistence type="predicted"/>
<feature type="region of interest" description="Disordered" evidence="2">
    <location>
        <begin position="268"/>
        <end position="315"/>
    </location>
</feature>
<comment type="caution">
    <text evidence="3">The sequence shown here is derived from an EMBL/GenBank/DDBJ whole genome shotgun (WGS) entry which is preliminary data.</text>
</comment>
<evidence type="ECO:0000256" key="1">
    <source>
        <dbReference type="SAM" id="Coils"/>
    </source>
</evidence>
<sequence>MESGTSSAQAAAAAAAARIHELEQQLETVRQEQAAYVRHCQALEGVCWDVLDDVARGEEAGEGHIHVYPASFSLRDSAAAAPLSRPPWQRCSGAHAAASRLRSASPPLPPRGASAVSSSEAHLLLERLGTLRQWMHDLVVGLHAARPMQRPHDAWRAAERGTTTTATAASVSADAGSSADVVGADSSMEQLTRAAPHPQRVGPATLHRAVDDVFVCFTQLQAMLTDVVWDTAHPPALSTPARTYGDRHVEVERLRAINQDLRRTLRGYEQSCSATRRGESSSRRGATTTTTTAAEAATSMPPPPPTGYAATKEAGLVVAVRRR</sequence>
<feature type="compositionally biased region" description="Low complexity" evidence="2">
    <location>
        <begin position="283"/>
        <end position="299"/>
    </location>
</feature>
<keyword evidence="1" id="KW-0175">Coiled coil</keyword>
<protein>
    <submittedName>
        <fullName evidence="3">Uncharacterized protein</fullName>
    </submittedName>
</protein>